<keyword evidence="3" id="KW-1185">Reference proteome</keyword>
<keyword evidence="1" id="KW-0812">Transmembrane</keyword>
<accession>A0A397S4T8</accession>
<reference evidence="2 3" key="1">
    <citation type="submission" date="2018-06" db="EMBL/GenBank/DDBJ databases">
        <title>Comparative genomics reveals the genomic features of Rhizophagus irregularis, R. cerebriforme, R. diaphanum and Gigaspora rosea, and their symbiotic lifestyle signature.</title>
        <authorList>
            <person name="Morin E."/>
            <person name="San Clemente H."/>
            <person name="Chen E.C.H."/>
            <person name="De La Providencia I."/>
            <person name="Hainaut M."/>
            <person name="Kuo A."/>
            <person name="Kohler A."/>
            <person name="Murat C."/>
            <person name="Tang N."/>
            <person name="Roy S."/>
            <person name="Loubradou J."/>
            <person name="Henrissat B."/>
            <person name="Grigoriev I.V."/>
            <person name="Corradi N."/>
            <person name="Roux C."/>
            <person name="Martin F.M."/>
        </authorList>
    </citation>
    <scope>NUCLEOTIDE SEQUENCE [LARGE SCALE GENOMIC DNA]</scope>
    <source>
        <strain evidence="2 3">DAOM 227022</strain>
    </source>
</reference>
<sequence>MYEFVNICEKEFYTNWNGGAVINFKWKKFGKKPVLASSNFNCFQVFHLLFELRQFIWSPKKYFLSIWNLFDLDAYFSATITIIYWIKYDYTPNWTPSISCLLLELKFLLFFRAFEYFGVYFAIIFGVAKPPNPKDPNNPWTLSNTYQVDENGTVLNETFI</sequence>
<organism evidence="2 3">
    <name type="scientific">Glomus cerebriforme</name>
    <dbReference type="NCBI Taxonomy" id="658196"/>
    <lineage>
        <taxon>Eukaryota</taxon>
        <taxon>Fungi</taxon>
        <taxon>Fungi incertae sedis</taxon>
        <taxon>Mucoromycota</taxon>
        <taxon>Glomeromycotina</taxon>
        <taxon>Glomeromycetes</taxon>
        <taxon>Glomerales</taxon>
        <taxon>Glomeraceae</taxon>
        <taxon>Glomus</taxon>
    </lineage>
</organism>
<dbReference type="STRING" id="658196.A0A397S4T8"/>
<keyword evidence="1" id="KW-1133">Transmembrane helix</keyword>
<feature type="transmembrane region" description="Helical" evidence="1">
    <location>
        <begin position="62"/>
        <end position="87"/>
    </location>
</feature>
<evidence type="ECO:0000313" key="2">
    <source>
        <dbReference type="EMBL" id="RIA79736.1"/>
    </source>
</evidence>
<protein>
    <recommendedName>
        <fullName evidence="4">Ion transport domain-containing protein</fullName>
    </recommendedName>
</protein>
<dbReference type="AlphaFoldDB" id="A0A397S4T8"/>
<keyword evidence="1" id="KW-0472">Membrane</keyword>
<proteinExistence type="predicted"/>
<evidence type="ECO:0000313" key="3">
    <source>
        <dbReference type="Proteomes" id="UP000265703"/>
    </source>
</evidence>
<dbReference type="EMBL" id="QKYT01001169">
    <property type="protein sequence ID" value="RIA79736.1"/>
    <property type="molecule type" value="Genomic_DNA"/>
</dbReference>
<dbReference type="Proteomes" id="UP000265703">
    <property type="component" value="Unassembled WGS sequence"/>
</dbReference>
<name>A0A397S4T8_9GLOM</name>
<feature type="transmembrane region" description="Helical" evidence="1">
    <location>
        <begin position="107"/>
        <end position="128"/>
    </location>
</feature>
<evidence type="ECO:0000256" key="1">
    <source>
        <dbReference type="SAM" id="Phobius"/>
    </source>
</evidence>
<gene>
    <name evidence="2" type="ORF">C1645_840046</name>
</gene>
<evidence type="ECO:0008006" key="4">
    <source>
        <dbReference type="Google" id="ProtNLM"/>
    </source>
</evidence>
<comment type="caution">
    <text evidence="2">The sequence shown here is derived from an EMBL/GenBank/DDBJ whole genome shotgun (WGS) entry which is preliminary data.</text>
</comment>